<comment type="caution">
    <text evidence="2">The sequence shown here is derived from an EMBL/GenBank/DDBJ whole genome shotgun (WGS) entry which is preliminary data.</text>
</comment>
<evidence type="ECO:0000256" key="1">
    <source>
        <dbReference type="SAM" id="MobiDB-lite"/>
    </source>
</evidence>
<feature type="compositionally biased region" description="Low complexity" evidence="1">
    <location>
        <begin position="164"/>
        <end position="176"/>
    </location>
</feature>
<feature type="region of interest" description="Disordered" evidence="1">
    <location>
        <begin position="154"/>
        <end position="177"/>
    </location>
</feature>
<protein>
    <submittedName>
        <fullName evidence="2">Uncharacterized protein</fullName>
    </submittedName>
</protein>
<sequence length="199" mass="20958">MLMYFCDVDMGVGSTGRPLTTTRERFSEESDRVGSVLSLVCKAGTATASLKGPPTRHWLFGQIPRHSFDINIVDTRDAQVPGDIILCIHYAASATPKLTASCSRATANQKCDQTPNAICSQTHITSAVRLFAGTESVSTADTVDRDAAVRAGITGSIEPVAGETSSPTSSSTGSSSAEKFITENSARAMGSFRLHPATV</sequence>
<evidence type="ECO:0000313" key="3">
    <source>
        <dbReference type="Proteomes" id="UP000559027"/>
    </source>
</evidence>
<reference evidence="2 3" key="1">
    <citation type="journal article" date="2020" name="ISME J.">
        <title>Uncovering the hidden diversity of litter-decomposition mechanisms in mushroom-forming fungi.</title>
        <authorList>
            <person name="Floudas D."/>
            <person name="Bentzer J."/>
            <person name="Ahren D."/>
            <person name="Johansson T."/>
            <person name="Persson P."/>
            <person name="Tunlid A."/>
        </authorList>
    </citation>
    <scope>NUCLEOTIDE SEQUENCE [LARGE SCALE GENOMIC DNA]</scope>
    <source>
        <strain evidence="2 3">CBS 146.42</strain>
    </source>
</reference>
<name>A0A8H5G5B9_9AGAR</name>
<accession>A0A8H5G5B9</accession>
<proteinExistence type="predicted"/>
<dbReference type="EMBL" id="JAACJO010000005">
    <property type="protein sequence ID" value="KAF5358531.1"/>
    <property type="molecule type" value="Genomic_DNA"/>
</dbReference>
<organism evidence="2 3">
    <name type="scientific">Leucocoprinus leucothites</name>
    <dbReference type="NCBI Taxonomy" id="201217"/>
    <lineage>
        <taxon>Eukaryota</taxon>
        <taxon>Fungi</taxon>
        <taxon>Dikarya</taxon>
        <taxon>Basidiomycota</taxon>
        <taxon>Agaricomycotina</taxon>
        <taxon>Agaricomycetes</taxon>
        <taxon>Agaricomycetidae</taxon>
        <taxon>Agaricales</taxon>
        <taxon>Agaricineae</taxon>
        <taxon>Agaricaceae</taxon>
        <taxon>Leucocoprinus</taxon>
    </lineage>
</organism>
<dbReference type="Proteomes" id="UP000559027">
    <property type="component" value="Unassembled WGS sequence"/>
</dbReference>
<keyword evidence="3" id="KW-1185">Reference proteome</keyword>
<evidence type="ECO:0000313" key="2">
    <source>
        <dbReference type="EMBL" id="KAF5358531.1"/>
    </source>
</evidence>
<dbReference type="AlphaFoldDB" id="A0A8H5G5B9"/>
<gene>
    <name evidence="2" type="ORF">D9756_001754</name>
</gene>